<dbReference type="GO" id="GO:0006355">
    <property type="term" value="P:regulation of DNA-templated transcription"/>
    <property type="evidence" value="ECO:0007669"/>
    <property type="project" value="UniProtKB-ARBA"/>
</dbReference>
<dbReference type="GO" id="GO:0008270">
    <property type="term" value="F:zinc ion binding"/>
    <property type="evidence" value="ECO:0007669"/>
    <property type="project" value="UniProtKB-KW"/>
</dbReference>
<gene>
    <name evidence="9" type="ORF">SI7747_05006428</name>
</gene>
<accession>A0A7I8IQ24</accession>
<dbReference type="AlphaFoldDB" id="A0A7I8IQ24"/>
<reference evidence="9 10" key="1">
    <citation type="submission" date="2019-12" db="EMBL/GenBank/DDBJ databases">
        <authorList>
            <person name="Scholz U."/>
            <person name="Mascher M."/>
            <person name="Fiebig A."/>
        </authorList>
    </citation>
    <scope>NUCLEOTIDE SEQUENCE</scope>
</reference>
<evidence type="ECO:0000256" key="2">
    <source>
        <dbReference type="ARBA" id="ARBA00022737"/>
    </source>
</evidence>
<dbReference type="InterPro" id="IPR010402">
    <property type="entry name" value="CCT_domain"/>
</dbReference>
<dbReference type="EMBL" id="LR743592">
    <property type="protein sequence ID" value="CAA2620259.1"/>
    <property type="molecule type" value="Genomic_DNA"/>
</dbReference>
<feature type="domain" description="B box-type" evidence="7">
    <location>
        <begin position="35"/>
        <end position="80"/>
    </location>
</feature>
<dbReference type="PROSITE" id="PS50119">
    <property type="entry name" value="ZF_BBOX"/>
    <property type="match status" value="1"/>
</dbReference>
<evidence type="ECO:0000313" key="9">
    <source>
        <dbReference type="EMBL" id="CAA2620259.1"/>
    </source>
</evidence>
<keyword evidence="10" id="KW-1185">Reference proteome</keyword>
<keyword evidence="4" id="KW-0862">Zinc</keyword>
<evidence type="ECO:0000256" key="5">
    <source>
        <dbReference type="PROSITE-ProRule" id="PRU00357"/>
    </source>
</evidence>
<evidence type="ECO:0000256" key="4">
    <source>
        <dbReference type="PROSITE-ProRule" id="PRU00024"/>
    </source>
</evidence>
<evidence type="ECO:0000256" key="6">
    <source>
        <dbReference type="SAM" id="MobiDB-lite"/>
    </source>
</evidence>
<keyword evidence="3 5" id="KW-0539">Nucleus</keyword>
<sequence length="408" mass="44211">MDGKIQQLPHRRADALCLSCDQHVHQANALSRKHLRTQICNNCGSQPVAFRCPADGLSLCQDCDWDAHGSCGSSHERTPVEGFSGIPSALDLAAAWGFDLAGKSSGDPQRFSGWLSGDSIPDMDSVLLQDLYFTCADMASFARAEQTPLHGRRHTLALLRQLTEMTKRETAAAPLASSGPRPPMGRIYGRWRTPPSSCSPPGDALAMARGISSGKKTSFGIATHSITLPSQPHRPSLQIWDFHLGRSRDHPESLPADVTNDAAFLSFPTAEAVGDVYESCTSLPGDISSADISHPTAPPKDILSTSTQNPKPSCSSRDVSLGDQLPPAAGSGATRLAGRMDGDLLAMNRDSAMLRYREKRKTRRQAIESLSYEKRIRYESRKARADTRKRVKGRFVKSAEGVDVQSCG</sequence>
<dbReference type="InterPro" id="IPR000315">
    <property type="entry name" value="Znf_B-box"/>
</dbReference>
<dbReference type="Pfam" id="PF00643">
    <property type="entry name" value="zf-B_box"/>
    <property type="match status" value="1"/>
</dbReference>
<name>A0A7I8IQ24_SPIIN</name>
<comment type="subcellular location">
    <subcellularLocation>
        <location evidence="1 5">Nucleus</location>
    </subcellularLocation>
</comment>
<dbReference type="GO" id="GO:0005634">
    <property type="term" value="C:nucleus"/>
    <property type="evidence" value="ECO:0007669"/>
    <property type="project" value="UniProtKB-SubCell"/>
</dbReference>
<evidence type="ECO:0000313" key="10">
    <source>
        <dbReference type="Proteomes" id="UP001189122"/>
    </source>
</evidence>
<dbReference type="SMART" id="SM00336">
    <property type="entry name" value="BBOX"/>
    <property type="match status" value="1"/>
</dbReference>
<dbReference type="PANTHER" id="PTHR31717:SF45">
    <property type="entry name" value="ZINC FINGER PROTEIN CONSTANS-LIKE 14-RELATED"/>
    <property type="match status" value="1"/>
</dbReference>
<evidence type="ECO:0000259" key="7">
    <source>
        <dbReference type="PROSITE" id="PS50119"/>
    </source>
</evidence>
<keyword evidence="4" id="KW-0863">Zinc-finger</keyword>
<keyword evidence="4" id="KW-0479">Metal-binding</keyword>
<organism evidence="9">
    <name type="scientific">Spirodela intermedia</name>
    <name type="common">Intermediate duckweed</name>
    <dbReference type="NCBI Taxonomy" id="51605"/>
    <lineage>
        <taxon>Eukaryota</taxon>
        <taxon>Viridiplantae</taxon>
        <taxon>Streptophyta</taxon>
        <taxon>Embryophyta</taxon>
        <taxon>Tracheophyta</taxon>
        <taxon>Spermatophyta</taxon>
        <taxon>Magnoliopsida</taxon>
        <taxon>Liliopsida</taxon>
        <taxon>Araceae</taxon>
        <taxon>Lemnoideae</taxon>
        <taxon>Spirodela</taxon>
    </lineage>
</organism>
<dbReference type="Proteomes" id="UP001189122">
    <property type="component" value="Unassembled WGS sequence"/>
</dbReference>
<feature type="domain" description="CCT" evidence="8">
    <location>
        <begin position="356"/>
        <end position="398"/>
    </location>
</feature>
<proteinExistence type="predicted"/>
<evidence type="ECO:0000259" key="8">
    <source>
        <dbReference type="PROSITE" id="PS51017"/>
    </source>
</evidence>
<dbReference type="Pfam" id="PF06203">
    <property type="entry name" value="CCT"/>
    <property type="match status" value="1"/>
</dbReference>
<evidence type="ECO:0000256" key="1">
    <source>
        <dbReference type="ARBA" id="ARBA00004123"/>
    </source>
</evidence>
<dbReference type="PROSITE" id="PS51017">
    <property type="entry name" value="CCT"/>
    <property type="match status" value="1"/>
</dbReference>
<feature type="compositionally biased region" description="Polar residues" evidence="6">
    <location>
        <begin position="303"/>
        <end position="318"/>
    </location>
</feature>
<protein>
    <submittedName>
        <fullName evidence="9">Uncharacterized protein</fullName>
    </submittedName>
</protein>
<evidence type="ECO:0000256" key="3">
    <source>
        <dbReference type="ARBA" id="ARBA00023242"/>
    </source>
</evidence>
<dbReference type="PANTHER" id="PTHR31717">
    <property type="entry name" value="ZINC FINGER PROTEIN CONSTANS-LIKE 10"/>
    <property type="match status" value="1"/>
</dbReference>
<feature type="region of interest" description="Disordered" evidence="6">
    <location>
        <begin position="288"/>
        <end position="335"/>
    </location>
</feature>
<dbReference type="EMBL" id="CACRZD030000005">
    <property type="protein sequence ID" value="CAA6660008.1"/>
    <property type="molecule type" value="Genomic_DNA"/>
</dbReference>
<keyword evidence="2" id="KW-0677">Repeat</keyword>